<feature type="region of interest" description="Disordered" evidence="1">
    <location>
        <begin position="744"/>
        <end position="772"/>
    </location>
</feature>
<feature type="region of interest" description="Disordered" evidence="1">
    <location>
        <begin position="204"/>
        <end position="293"/>
    </location>
</feature>
<feature type="compositionally biased region" description="Basic and acidic residues" evidence="1">
    <location>
        <begin position="825"/>
        <end position="834"/>
    </location>
</feature>
<reference evidence="2 3" key="1">
    <citation type="journal article" date="2020" name="Mol. Plant">
        <title>The Chromosome-Based Rubber Tree Genome Provides New Insights into Spurge Genome Evolution and Rubber Biosynthesis.</title>
        <authorList>
            <person name="Liu J."/>
            <person name="Shi C."/>
            <person name="Shi C.C."/>
            <person name="Li W."/>
            <person name="Zhang Q.J."/>
            <person name="Zhang Y."/>
            <person name="Li K."/>
            <person name="Lu H.F."/>
            <person name="Shi C."/>
            <person name="Zhu S.T."/>
            <person name="Xiao Z.Y."/>
            <person name="Nan H."/>
            <person name="Yue Y."/>
            <person name="Zhu X.G."/>
            <person name="Wu Y."/>
            <person name="Hong X.N."/>
            <person name="Fan G.Y."/>
            <person name="Tong Y."/>
            <person name="Zhang D."/>
            <person name="Mao C.L."/>
            <person name="Liu Y.L."/>
            <person name="Hao S.J."/>
            <person name="Liu W.Q."/>
            <person name="Lv M.Q."/>
            <person name="Zhang H.B."/>
            <person name="Liu Y."/>
            <person name="Hu-Tang G.R."/>
            <person name="Wang J.P."/>
            <person name="Wang J.H."/>
            <person name="Sun Y.H."/>
            <person name="Ni S.B."/>
            <person name="Chen W.B."/>
            <person name="Zhang X.C."/>
            <person name="Jiao Y.N."/>
            <person name="Eichler E.E."/>
            <person name="Li G.H."/>
            <person name="Liu X."/>
            <person name="Gao L.Z."/>
        </authorList>
    </citation>
    <scope>NUCLEOTIDE SEQUENCE [LARGE SCALE GENOMIC DNA]</scope>
    <source>
        <strain evidence="3">cv. GT1</strain>
        <tissue evidence="2">Leaf</tissue>
    </source>
</reference>
<name>A0A6A6M419_HEVBR</name>
<evidence type="ECO:0000256" key="1">
    <source>
        <dbReference type="SAM" id="MobiDB-lite"/>
    </source>
</evidence>
<feature type="region of interest" description="Disordered" evidence="1">
    <location>
        <begin position="448"/>
        <end position="498"/>
    </location>
</feature>
<keyword evidence="3" id="KW-1185">Reference proteome</keyword>
<feature type="region of interest" description="Disordered" evidence="1">
    <location>
        <begin position="825"/>
        <end position="858"/>
    </location>
</feature>
<feature type="compositionally biased region" description="Basic and acidic residues" evidence="1">
    <location>
        <begin position="270"/>
        <end position="279"/>
    </location>
</feature>
<feature type="compositionally biased region" description="Polar residues" evidence="1">
    <location>
        <begin position="1026"/>
        <end position="1038"/>
    </location>
</feature>
<feature type="compositionally biased region" description="Basic and acidic residues" evidence="1">
    <location>
        <begin position="744"/>
        <end position="754"/>
    </location>
</feature>
<proteinExistence type="predicted"/>
<feature type="compositionally biased region" description="Polar residues" evidence="1">
    <location>
        <begin position="372"/>
        <end position="384"/>
    </location>
</feature>
<feature type="compositionally biased region" description="Basic and acidic residues" evidence="1">
    <location>
        <begin position="761"/>
        <end position="772"/>
    </location>
</feature>
<feature type="compositionally biased region" description="Basic and acidic residues" evidence="1">
    <location>
        <begin position="486"/>
        <end position="498"/>
    </location>
</feature>
<feature type="compositionally biased region" description="Polar residues" evidence="1">
    <location>
        <begin position="664"/>
        <end position="676"/>
    </location>
</feature>
<feature type="compositionally biased region" description="Basic residues" evidence="1">
    <location>
        <begin position="255"/>
        <end position="269"/>
    </location>
</feature>
<feature type="region of interest" description="Disordered" evidence="1">
    <location>
        <begin position="664"/>
        <end position="688"/>
    </location>
</feature>
<feature type="compositionally biased region" description="Polar residues" evidence="1">
    <location>
        <begin position="1093"/>
        <end position="1105"/>
    </location>
</feature>
<feature type="compositionally biased region" description="Basic and acidic residues" evidence="1">
    <location>
        <begin position="604"/>
        <end position="615"/>
    </location>
</feature>
<dbReference type="AlphaFoldDB" id="A0A6A6M419"/>
<dbReference type="Proteomes" id="UP000467840">
    <property type="component" value="Chromosome 9"/>
</dbReference>
<protein>
    <submittedName>
        <fullName evidence="2">Uncharacterized protein</fullName>
    </submittedName>
</protein>
<comment type="caution">
    <text evidence="2">The sequence shown here is derived from an EMBL/GenBank/DDBJ whole genome shotgun (WGS) entry which is preliminary data.</text>
</comment>
<feature type="compositionally biased region" description="Basic residues" evidence="1">
    <location>
        <begin position="567"/>
        <end position="576"/>
    </location>
</feature>
<feature type="region of interest" description="Disordered" evidence="1">
    <location>
        <begin position="372"/>
        <end position="426"/>
    </location>
</feature>
<feature type="compositionally biased region" description="Polar residues" evidence="1">
    <location>
        <begin position="959"/>
        <end position="968"/>
    </location>
</feature>
<feature type="region of interest" description="Disordered" evidence="1">
    <location>
        <begin position="1087"/>
        <end position="1117"/>
    </location>
</feature>
<feature type="compositionally biased region" description="Basic and acidic residues" evidence="1">
    <location>
        <begin position="204"/>
        <end position="214"/>
    </location>
</feature>
<feature type="region of interest" description="Disordered" evidence="1">
    <location>
        <begin position="959"/>
        <end position="1075"/>
    </location>
</feature>
<evidence type="ECO:0000313" key="3">
    <source>
        <dbReference type="Proteomes" id="UP000467840"/>
    </source>
</evidence>
<feature type="compositionally biased region" description="Polar residues" evidence="1">
    <location>
        <begin position="280"/>
        <end position="293"/>
    </location>
</feature>
<dbReference type="EMBL" id="JAAGAX010000008">
    <property type="protein sequence ID" value="KAF2307103.1"/>
    <property type="molecule type" value="Genomic_DNA"/>
</dbReference>
<feature type="compositionally biased region" description="Low complexity" evidence="1">
    <location>
        <begin position="1013"/>
        <end position="1025"/>
    </location>
</feature>
<feature type="region of interest" description="Disordered" evidence="1">
    <location>
        <begin position="920"/>
        <end position="940"/>
    </location>
</feature>
<feature type="compositionally biased region" description="Basic and acidic residues" evidence="1">
    <location>
        <begin position="969"/>
        <end position="980"/>
    </location>
</feature>
<evidence type="ECO:0000313" key="2">
    <source>
        <dbReference type="EMBL" id="KAF2307103.1"/>
    </source>
</evidence>
<feature type="region of interest" description="Disordered" evidence="1">
    <location>
        <begin position="522"/>
        <end position="635"/>
    </location>
</feature>
<organism evidence="2 3">
    <name type="scientific">Hevea brasiliensis</name>
    <name type="common">Para rubber tree</name>
    <name type="synonym">Siphonia brasiliensis</name>
    <dbReference type="NCBI Taxonomy" id="3981"/>
    <lineage>
        <taxon>Eukaryota</taxon>
        <taxon>Viridiplantae</taxon>
        <taxon>Streptophyta</taxon>
        <taxon>Embryophyta</taxon>
        <taxon>Tracheophyta</taxon>
        <taxon>Spermatophyta</taxon>
        <taxon>Magnoliopsida</taxon>
        <taxon>eudicotyledons</taxon>
        <taxon>Gunneridae</taxon>
        <taxon>Pentapetalae</taxon>
        <taxon>rosids</taxon>
        <taxon>fabids</taxon>
        <taxon>Malpighiales</taxon>
        <taxon>Euphorbiaceae</taxon>
        <taxon>Crotonoideae</taxon>
        <taxon>Micrandreae</taxon>
        <taxon>Hevea</taxon>
    </lineage>
</organism>
<gene>
    <name evidence="2" type="ORF">GH714_024837</name>
</gene>
<sequence>MSMAKPSSTPDSDDTTSYHSVFIDTGLDTHLAMIISGTDTVSDLKQKIVHQHPLCFPQIGDIKIHSLKVKRRGCYYHLCDSMLVKSAFHGVNKSWFISVDASSVKEHDDNWHFLNPDSNNMVACIGISGNGSVNGVNLLADGHPAKLSNVIDKQHLKQKVPVADQLTLGVTGDGEDVLKNLEIGVEQMGDNRGKAKYVDINYRSDSHTQEKDDQCDNENETQKTPIGGRKNSSNTGIDDVQGSLLPESALETGSHTKKRCKGRKKRKHPVHDLTLKENDASLSQSGKYESQQETMVSQSFLENKGRIFMLDNLTGNKNIIDRPGMVPYSDANKGMDSVMQRAAVLSDDTGMPGKHVGSINEKSRKNCIDMQSFKSVEDASQSKPATEKKRKKKEEKKGDEDFPEEGQTLISDSDKKMLETPTISQHSLSDKLKNINASLDGSSTHTLQVVHLPSLDPTNEKRKKKKKSSSTLNKEIVAAPSSGTNVREENCGDPRDLGEEFNAQFVHGQCIQVVLSSEPGALSLKEKHGNPLHEENIRPSSQEFDRSNREAGSVEGRNIETVDPSKSSKKRRKSKKAKDVMSGTPSISVTEQLKGFVSIASPNEPHKSANGDRSGDNVNEQESNIPPKDRKEISEMDTISTSFLATDKEIDDVIQNVVESVQQIRKGQMDSENMDGTSRKKTRKMQSSDIMNFEESKKENQNVGDKPAASADNIAKVAEVMKQAKLANRDSIIQLNGSNLDCEKDIRVENDPRRTQSSQVEPRRLESNSEGKCVKAVVNVNPPQSGHANGDTDDAEVSCESNRINFNDCFVAIVGSAEVLVDRETETKRVDGKMKARKNKRKLDAHSHGPSPDLQSSQRLNENYEIGAKPQGDNSSSLELQSSLSNAKSEKFMLQSNKEPVNASESVVKALPSGNFNEFDSVPEAARMPNPVKPSGTSARAKSKMATFSCLESSKNTNFLNTRVNGHQSPKDHNHMDGKRTSTVNTGEVVNNSETKKSLIGASGSIFNEDSNEASSNEADNSDASTRTPSDNSLSSDYSDGESNTDFDSSQNGFHSRKRKEGGGKAFTKTFSSGMTLDTILRSSSRYKKAKLTASQSQLENTESQPVDFVPDSQPNP</sequence>
<accession>A0A6A6M419</accession>
<feature type="compositionally biased region" description="Basic and acidic residues" evidence="1">
    <location>
        <begin position="524"/>
        <end position="549"/>
    </location>
</feature>
<feature type="compositionally biased region" description="Polar residues" evidence="1">
    <location>
        <begin position="981"/>
        <end position="993"/>
    </location>
</feature>